<keyword evidence="8" id="KW-0862">Zinc</keyword>
<dbReference type="Pfam" id="PF19422">
    <property type="entry name" value="Ariadne"/>
    <property type="match status" value="1"/>
</dbReference>
<feature type="region of interest" description="Disordered" evidence="10">
    <location>
        <begin position="111"/>
        <end position="143"/>
    </location>
</feature>
<dbReference type="Pfam" id="PF21235">
    <property type="entry name" value="UBA_ARI1"/>
    <property type="match status" value="1"/>
</dbReference>
<dbReference type="CDD" id="cd20356">
    <property type="entry name" value="Rcat_RBR_HHARI-like"/>
    <property type="match status" value="1"/>
</dbReference>
<evidence type="ECO:0000259" key="11">
    <source>
        <dbReference type="PROSITE" id="PS50089"/>
    </source>
</evidence>
<evidence type="ECO:0000313" key="14">
    <source>
        <dbReference type="Proteomes" id="UP000279236"/>
    </source>
</evidence>
<dbReference type="InterPro" id="IPR001841">
    <property type="entry name" value="Znf_RING"/>
</dbReference>
<dbReference type="Gene3D" id="3.30.40.10">
    <property type="entry name" value="Zinc/RING finger domain, C3HC4 (zinc finger)"/>
    <property type="match status" value="1"/>
</dbReference>
<dbReference type="PROSITE" id="PS51873">
    <property type="entry name" value="TRIAD"/>
    <property type="match status" value="1"/>
</dbReference>
<evidence type="ECO:0000256" key="4">
    <source>
        <dbReference type="ARBA" id="ARBA00022723"/>
    </source>
</evidence>
<gene>
    <name evidence="13" type="ORF">EHS24_008370</name>
</gene>
<comment type="caution">
    <text evidence="13">The sequence shown here is derived from an EMBL/GenBank/DDBJ whole genome shotgun (WGS) entry which is preliminary data.</text>
</comment>
<evidence type="ECO:0000313" key="13">
    <source>
        <dbReference type="EMBL" id="RSH80941.1"/>
    </source>
</evidence>
<feature type="domain" description="RING-type" evidence="11">
    <location>
        <begin position="148"/>
        <end position="197"/>
    </location>
</feature>
<evidence type="ECO:0000256" key="7">
    <source>
        <dbReference type="ARBA" id="ARBA00022786"/>
    </source>
</evidence>
<keyword evidence="7" id="KW-0833">Ubl conjugation pathway</keyword>
<feature type="region of interest" description="Disordered" evidence="10">
    <location>
        <begin position="1"/>
        <end position="34"/>
    </location>
</feature>
<keyword evidence="14" id="KW-1185">Reference proteome</keyword>
<dbReference type="GO" id="GO:0061630">
    <property type="term" value="F:ubiquitin protein ligase activity"/>
    <property type="evidence" value="ECO:0007669"/>
    <property type="project" value="UniProtKB-EC"/>
</dbReference>
<dbReference type="GO" id="GO:0008270">
    <property type="term" value="F:zinc ion binding"/>
    <property type="evidence" value="ECO:0007669"/>
    <property type="project" value="UniProtKB-KW"/>
</dbReference>
<accession>A0A427XQ40</accession>
<evidence type="ECO:0000256" key="2">
    <source>
        <dbReference type="ARBA" id="ARBA00012251"/>
    </source>
</evidence>
<keyword evidence="4" id="KW-0479">Metal-binding</keyword>
<dbReference type="CDD" id="cd20346">
    <property type="entry name" value="BRcat_RBR_ANKIB1"/>
    <property type="match status" value="1"/>
</dbReference>
<dbReference type="FunFam" id="3.30.40.10:FF:000019">
    <property type="entry name" value="RBR-type E3 ubiquitin transferase"/>
    <property type="match status" value="1"/>
</dbReference>
<dbReference type="SMART" id="SM00184">
    <property type="entry name" value="RING"/>
    <property type="match status" value="2"/>
</dbReference>
<dbReference type="Proteomes" id="UP000279236">
    <property type="component" value="Unassembled WGS sequence"/>
</dbReference>
<name>A0A427XQ40_9TREE</name>
<dbReference type="InterPro" id="IPR002867">
    <property type="entry name" value="IBR_dom"/>
</dbReference>
<organism evidence="13 14">
    <name type="scientific">Apiotrichum porosum</name>
    <dbReference type="NCBI Taxonomy" id="105984"/>
    <lineage>
        <taxon>Eukaryota</taxon>
        <taxon>Fungi</taxon>
        <taxon>Dikarya</taxon>
        <taxon>Basidiomycota</taxon>
        <taxon>Agaricomycotina</taxon>
        <taxon>Tremellomycetes</taxon>
        <taxon>Trichosporonales</taxon>
        <taxon>Trichosporonaceae</taxon>
        <taxon>Apiotrichum</taxon>
    </lineage>
</organism>
<keyword evidence="6 9" id="KW-0863">Zinc-finger</keyword>
<dbReference type="CDD" id="cd16773">
    <property type="entry name" value="RING-HC_RBR_TRIAD1"/>
    <property type="match status" value="1"/>
</dbReference>
<evidence type="ECO:0000256" key="3">
    <source>
        <dbReference type="ARBA" id="ARBA00022679"/>
    </source>
</evidence>
<dbReference type="EC" id="2.3.2.31" evidence="2"/>
<dbReference type="Pfam" id="PF01485">
    <property type="entry name" value="IBR"/>
    <property type="match status" value="1"/>
</dbReference>
<protein>
    <recommendedName>
        <fullName evidence="2">RBR-type E3 ubiquitin transferase</fullName>
        <ecNumber evidence="2">2.3.2.31</ecNumber>
    </recommendedName>
</protein>
<dbReference type="InterPro" id="IPR031127">
    <property type="entry name" value="E3_UB_ligase_RBR"/>
</dbReference>
<dbReference type="Gene3D" id="1.20.120.1750">
    <property type="match status" value="1"/>
</dbReference>
<dbReference type="GeneID" id="39592913"/>
<evidence type="ECO:0000256" key="1">
    <source>
        <dbReference type="ARBA" id="ARBA00001798"/>
    </source>
</evidence>
<dbReference type="InterPro" id="IPR048962">
    <property type="entry name" value="ARIH1-like_UBL"/>
</dbReference>
<dbReference type="PROSITE" id="PS50089">
    <property type="entry name" value="ZF_RING_2"/>
    <property type="match status" value="1"/>
</dbReference>
<dbReference type="OrthoDB" id="10009520at2759"/>
<evidence type="ECO:0000259" key="12">
    <source>
        <dbReference type="PROSITE" id="PS51873"/>
    </source>
</evidence>
<reference evidence="13 14" key="1">
    <citation type="submission" date="2018-11" db="EMBL/GenBank/DDBJ databases">
        <title>Genome sequence of Apiotrichum porosum DSM 27194.</title>
        <authorList>
            <person name="Aliyu H."/>
            <person name="Gorte O."/>
            <person name="Ochsenreither K."/>
        </authorList>
    </citation>
    <scope>NUCLEOTIDE SEQUENCE [LARGE SCALE GENOMIC DNA]</scope>
    <source>
        <strain evidence="13 14">DSM 27194</strain>
    </source>
</reference>
<proteinExistence type="predicted"/>
<keyword evidence="3" id="KW-0808">Transferase</keyword>
<evidence type="ECO:0000256" key="9">
    <source>
        <dbReference type="PROSITE-ProRule" id="PRU00175"/>
    </source>
</evidence>
<dbReference type="Pfam" id="PF22191">
    <property type="entry name" value="IBR_1"/>
    <property type="match status" value="1"/>
</dbReference>
<evidence type="ECO:0000256" key="10">
    <source>
        <dbReference type="SAM" id="MobiDB-lite"/>
    </source>
</evidence>
<dbReference type="InterPro" id="IPR044066">
    <property type="entry name" value="TRIAD_supradom"/>
</dbReference>
<dbReference type="InterPro" id="IPR013083">
    <property type="entry name" value="Znf_RING/FYVE/PHD"/>
</dbReference>
<dbReference type="STRING" id="105984.A0A427XQ40"/>
<keyword evidence="5" id="KW-0677">Repeat</keyword>
<dbReference type="InterPro" id="IPR018957">
    <property type="entry name" value="Znf_C3HC4_RING-type"/>
</dbReference>
<dbReference type="PANTHER" id="PTHR11685">
    <property type="entry name" value="RBR FAMILY RING FINGER AND IBR DOMAIN-CONTAINING"/>
    <property type="match status" value="1"/>
</dbReference>
<sequence>MSSDGEDFYYDDADDGFGQDDDIMDDIDSESEPDVFDALSPTIEEAPSKKPYDVSYKVRSPQELLDMQNKEIKKIQTLLEVPSSAAATLLRHYAWNAEKLQEEFWTDSAKSLADSGLSPPGSPSTSIASLPPRSTRQTRSSHQEPFDCPICCDDFPASQFEEKTFALGCGHRFCRGCWQEYLTGKVKGEGESARVQCMESGCNRVVREEAVNELVTSDVSARYHELLNAAFVADSPNLRWCPHPSCEYAIECSQAPPRMLNQLVPTVVCHCGNDMCFGCGYAADHRPVLCKIVKLWEKKCADDSETANWLNAHTKECPKCQSTIEKNGGCNHMTCKKCKGEFCWVCMGPWSEHGTSWYQCNRFDEKSGINARDAQAKSRASLERYLHYFNRWANHEQSAKLDAEFYKKTEKKMEQMQNSGNLSWIEVQFARDAVSVVIKSRILLKWSYCMAF</sequence>
<dbReference type="AlphaFoldDB" id="A0A427XQ40"/>
<evidence type="ECO:0000256" key="5">
    <source>
        <dbReference type="ARBA" id="ARBA00022737"/>
    </source>
</evidence>
<evidence type="ECO:0000256" key="6">
    <source>
        <dbReference type="ARBA" id="ARBA00022771"/>
    </source>
</evidence>
<dbReference type="InterPro" id="IPR045840">
    <property type="entry name" value="Ariadne"/>
</dbReference>
<feature type="compositionally biased region" description="Low complexity" evidence="10">
    <location>
        <begin position="111"/>
        <end position="126"/>
    </location>
</feature>
<feature type="domain" description="RING-type" evidence="12">
    <location>
        <begin position="144"/>
        <end position="364"/>
    </location>
</feature>
<dbReference type="GO" id="GO:0016567">
    <property type="term" value="P:protein ubiquitination"/>
    <property type="evidence" value="ECO:0007669"/>
    <property type="project" value="InterPro"/>
</dbReference>
<comment type="catalytic activity">
    <reaction evidence="1">
        <text>[E2 ubiquitin-conjugating enzyme]-S-ubiquitinyl-L-cysteine + [acceptor protein]-L-lysine = [E2 ubiquitin-conjugating enzyme]-L-cysteine + [acceptor protein]-N(6)-ubiquitinyl-L-lysine.</text>
        <dbReference type="EC" id="2.3.2.31"/>
    </reaction>
</comment>
<dbReference type="SMART" id="SM00647">
    <property type="entry name" value="IBR"/>
    <property type="match status" value="2"/>
</dbReference>
<dbReference type="RefSeq" id="XP_028475660.1">
    <property type="nucleotide sequence ID" value="XM_028623686.1"/>
</dbReference>
<dbReference type="FunFam" id="1.20.120.1750:FF:000007">
    <property type="entry name" value="RBR-type E3 ubiquitin transferase"/>
    <property type="match status" value="1"/>
</dbReference>
<evidence type="ECO:0000256" key="8">
    <source>
        <dbReference type="ARBA" id="ARBA00022833"/>
    </source>
</evidence>
<dbReference type="Pfam" id="PF00097">
    <property type="entry name" value="zf-C3HC4"/>
    <property type="match status" value="1"/>
</dbReference>
<dbReference type="EMBL" id="RSCE01000007">
    <property type="protein sequence ID" value="RSH80941.1"/>
    <property type="molecule type" value="Genomic_DNA"/>
</dbReference>
<dbReference type="SUPFAM" id="SSF57850">
    <property type="entry name" value="RING/U-box"/>
    <property type="match status" value="3"/>
</dbReference>